<dbReference type="AlphaFoldDB" id="A0A835MQK7"/>
<keyword evidence="4" id="KW-1185">Reference proteome</keyword>
<feature type="region of interest" description="Disordered" evidence="1">
    <location>
        <begin position="1"/>
        <end position="90"/>
    </location>
</feature>
<dbReference type="Proteomes" id="UP000657918">
    <property type="component" value="Chromosome 11"/>
</dbReference>
<dbReference type="SUPFAM" id="SSF52047">
    <property type="entry name" value="RNI-like"/>
    <property type="match status" value="1"/>
</dbReference>
<dbReference type="InterPro" id="IPR032675">
    <property type="entry name" value="LRR_dom_sf"/>
</dbReference>
<feature type="compositionally biased region" description="Polar residues" evidence="1">
    <location>
        <begin position="1"/>
        <end position="11"/>
    </location>
</feature>
<evidence type="ECO:0000313" key="3">
    <source>
        <dbReference type="EMBL" id="KAF9672829.1"/>
    </source>
</evidence>
<dbReference type="InterPro" id="IPR001810">
    <property type="entry name" value="F-box_dom"/>
</dbReference>
<accession>A0A835MQK7</accession>
<evidence type="ECO:0000259" key="2">
    <source>
        <dbReference type="SMART" id="SM00579"/>
    </source>
</evidence>
<dbReference type="CDD" id="cd22160">
    <property type="entry name" value="F-box_AtFBL13-like"/>
    <property type="match status" value="1"/>
</dbReference>
<dbReference type="InterPro" id="IPR053781">
    <property type="entry name" value="F-box_AtFBL13-like"/>
</dbReference>
<organism evidence="3 4">
    <name type="scientific">Salix dunnii</name>
    <dbReference type="NCBI Taxonomy" id="1413687"/>
    <lineage>
        <taxon>Eukaryota</taxon>
        <taxon>Viridiplantae</taxon>
        <taxon>Streptophyta</taxon>
        <taxon>Embryophyta</taxon>
        <taxon>Tracheophyta</taxon>
        <taxon>Spermatophyta</taxon>
        <taxon>Magnoliopsida</taxon>
        <taxon>eudicotyledons</taxon>
        <taxon>Gunneridae</taxon>
        <taxon>Pentapetalae</taxon>
        <taxon>rosids</taxon>
        <taxon>fabids</taxon>
        <taxon>Malpighiales</taxon>
        <taxon>Salicaceae</taxon>
        <taxon>Saliceae</taxon>
        <taxon>Salix</taxon>
    </lineage>
</organism>
<gene>
    <name evidence="3" type="ORF">SADUNF_Sadunf11G0084900</name>
</gene>
<dbReference type="InterPro" id="IPR036047">
    <property type="entry name" value="F-box-like_dom_sf"/>
</dbReference>
<dbReference type="Pfam" id="PF24758">
    <property type="entry name" value="LRR_At5g56370"/>
    <property type="match status" value="1"/>
</dbReference>
<dbReference type="InterPro" id="IPR050232">
    <property type="entry name" value="FBL13/AtMIF1-like"/>
</dbReference>
<proteinExistence type="predicted"/>
<name>A0A835MQK7_9ROSI</name>
<sequence>MVRTQQGTRTEPPSFERRGGNQSAQGWQNEDPLDDTSSHAPMIVPEILQRETGVAEEDERPNETREVPPVATEQQQRSETQPSAIPTGVPPQYVDPGLLAQIVKAVMEGMAVELVIAINGIQMNVRKGRTNERSDPFEDMEETASGDNCQNLCEKANEDVISELRDDILCYMLSFLPTKSAVATSILSTRWRNLWKSVTILDIYDDISVYHKNPSTYKERKMNFVNFMDRLFIHRNHPSILKFRLILAQSYDFSCVNAWMSHLSRWISSSAIMGDVEELIFYINFPVRLPENLYCCEKLVTLKLHGHIRFDSLQSVCFPSLKALHLEHLRMLNNTAIKMLLSGSPALEELELEMEGGDSRRSVHVCSLSLKRLIIGFFCIFVPYDQSYRKKLTIDTPNLEFLKLVDFASEELSMQRADSLLQADLCFGYQTGVFNVGIEEYADMVVQFYKQISGVKTLSLSNFNIRTLLGAAVCKFPCFGNLPTFRNLIHLEVRVCDDYVWILPEILQCTSNLEVFVLILEEDAYSWNWCAPHSVPQCLSSCLQVIDYKNFQGESGETEMLEYFLSNALVLKKMTITYLDDLKTSKVDVLKRLSTCPKGSDACQIVLIPEHKRSFEVANMRRASFLSESLNY</sequence>
<dbReference type="Pfam" id="PF08387">
    <property type="entry name" value="FBD"/>
    <property type="match status" value="1"/>
</dbReference>
<dbReference type="InterPro" id="IPR055411">
    <property type="entry name" value="LRR_FXL15/At3g58940/PEG3-like"/>
</dbReference>
<dbReference type="InterPro" id="IPR006566">
    <property type="entry name" value="FBD"/>
</dbReference>
<dbReference type="OrthoDB" id="811707at2759"/>
<evidence type="ECO:0000313" key="4">
    <source>
        <dbReference type="Proteomes" id="UP000657918"/>
    </source>
</evidence>
<protein>
    <recommendedName>
        <fullName evidence="2">FBD domain-containing protein</fullName>
    </recommendedName>
</protein>
<dbReference type="PANTHER" id="PTHR31900:SF34">
    <property type="entry name" value="EMB|CAB62440.1-RELATED"/>
    <property type="match status" value="1"/>
</dbReference>
<dbReference type="Pfam" id="PF00646">
    <property type="entry name" value="F-box"/>
    <property type="match status" value="1"/>
</dbReference>
<dbReference type="PANTHER" id="PTHR31900">
    <property type="entry name" value="F-BOX/RNI SUPERFAMILY PROTEIN-RELATED"/>
    <property type="match status" value="1"/>
</dbReference>
<dbReference type="SUPFAM" id="SSF81383">
    <property type="entry name" value="F-box domain"/>
    <property type="match status" value="1"/>
</dbReference>
<dbReference type="EMBL" id="JADGMS010000011">
    <property type="protein sequence ID" value="KAF9672829.1"/>
    <property type="molecule type" value="Genomic_DNA"/>
</dbReference>
<feature type="compositionally biased region" description="Polar residues" evidence="1">
    <location>
        <begin position="72"/>
        <end position="84"/>
    </location>
</feature>
<feature type="domain" description="FBD" evidence="2">
    <location>
        <begin position="537"/>
        <end position="608"/>
    </location>
</feature>
<comment type="caution">
    <text evidence="3">The sequence shown here is derived from an EMBL/GenBank/DDBJ whole genome shotgun (WGS) entry which is preliminary data.</text>
</comment>
<evidence type="ECO:0000256" key="1">
    <source>
        <dbReference type="SAM" id="MobiDB-lite"/>
    </source>
</evidence>
<dbReference type="SMART" id="SM00579">
    <property type="entry name" value="FBD"/>
    <property type="match status" value="1"/>
</dbReference>
<reference evidence="3 4" key="1">
    <citation type="submission" date="2020-10" db="EMBL/GenBank/DDBJ databases">
        <title>Plant Genome Project.</title>
        <authorList>
            <person name="Zhang R.-G."/>
        </authorList>
    </citation>
    <scope>NUCLEOTIDE SEQUENCE [LARGE SCALE GENOMIC DNA]</scope>
    <source>
        <strain evidence="3">FAFU-HL-1</strain>
        <tissue evidence="3">Leaf</tissue>
    </source>
</reference>
<dbReference type="Gene3D" id="3.80.10.10">
    <property type="entry name" value="Ribonuclease Inhibitor"/>
    <property type="match status" value="1"/>
</dbReference>